<dbReference type="AlphaFoldDB" id="A0A426YHI9"/>
<reference evidence="1 2" key="1">
    <citation type="journal article" date="2014" name="Agronomy (Basel)">
        <title>A Draft Genome Sequence for Ensete ventricosum, the Drought-Tolerant Tree Against Hunger.</title>
        <authorList>
            <person name="Harrison J."/>
            <person name="Moore K.A."/>
            <person name="Paszkiewicz K."/>
            <person name="Jones T."/>
            <person name="Grant M."/>
            <person name="Ambacheew D."/>
            <person name="Muzemil S."/>
            <person name="Studholme D.J."/>
        </authorList>
    </citation>
    <scope>NUCLEOTIDE SEQUENCE [LARGE SCALE GENOMIC DNA]</scope>
</reference>
<dbReference type="EMBL" id="AMZH03012345">
    <property type="protein sequence ID" value="RRT51212.1"/>
    <property type="molecule type" value="Genomic_DNA"/>
</dbReference>
<evidence type="ECO:0000313" key="1">
    <source>
        <dbReference type="EMBL" id="RRT51212.1"/>
    </source>
</evidence>
<dbReference type="Proteomes" id="UP000287651">
    <property type="component" value="Unassembled WGS sequence"/>
</dbReference>
<accession>A0A426YHI9</accession>
<sequence>MLAMATANRAVIPVTARGWLMGRPAAVQRASRRQHMGYTRTQLRMMSGIMLTHSSCTVTVEVCELIGDTKVTHLRETRVVIKAVEMHWMVEDQANEASVDETEEQKVALQPVQAAVVIQAAGVD</sequence>
<name>A0A426YHI9_ENSVE</name>
<protein>
    <submittedName>
        <fullName evidence="1">Uncharacterized protein</fullName>
    </submittedName>
</protein>
<evidence type="ECO:0000313" key="2">
    <source>
        <dbReference type="Proteomes" id="UP000287651"/>
    </source>
</evidence>
<comment type="caution">
    <text evidence="1">The sequence shown here is derived from an EMBL/GenBank/DDBJ whole genome shotgun (WGS) entry which is preliminary data.</text>
</comment>
<gene>
    <name evidence="1" type="ORF">B296_00036752</name>
</gene>
<proteinExistence type="predicted"/>
<organism evidence="1 2">
    <name type="scientific">Ensete ventricosum</name>
    <name type="common">Abyssinian banana</name>
    <name type="synonym">Musa ensete</name>
    <dbReference type="NCBI Taxonomy" id="4639"/>
    <lineage>
        <taxon>Eukaryota</taxon>
        <taxon>Viridiplantae</taxon>
        <taxon>Streptophyta</taxon>
        <taxon>Embryophyta</taxon>
        <taxon>Tracheophyta</taxon>
        <taxon>Spermatophyta</taxon>
        <taxon>Magnoliopsida</taxon>
        <taxon>Liliopsida</taxon>
        <taxon>Zingiberales</taxon>
        <taxon>Musaceae</taxon>
        <taxon>Ensete</taxon>
    </lineage>
</organism>